<keyword evidence="6" id="KW-0805">Transcription regulation</keyword>
<evidence type="ECO:0000256" key="7">
    <source>
        <dbReference type="ARBA" id="ARBA00023163"/>
    </source>
</evidence>
<feature type="compositionally biased region" description="Polar residues" evidence="10">
    <location>
        <begin position="79"/>
        <end position="89"/>
    </location>
</feature>
<dbReference type="PANTHER" id="PTHR14196:SF0">
    <property type="entry name" value="PROTEIN BOWEL"/>
    <property type="match status" value="1"/>
</dbReference>
<feature type="region of interest" description="Disordered" evidence="10">
    <location>
        <begin position="198"/>
        <end position="307"/>
    </location>
</feature>
<feature type="region of interest" description="Disordered" evidence="10">
    <location>
        <begin position="466"/>
        <end position="506"/>
    </location>
</feature>
<protein>
    <recommendedName>
        <fullName evidence="11">C2H2-type domain-containing protein</fullName>
    </recommendedName>
</protein>
<keyword evidence="2" id="KW-0479">Metal-binding</keyword>
<keyword evidence="7" id="KW-0804">Transcription</keyword>
<evidence type="ECO:0000313" key="13">
    <source>
        <dbReference type="Proteomes" id="UP001497383"/>
    </source>
</evidence>
<keyword evidence="4 9" id="KW-0863">Zinc-finger</keyword>
<evidence type="ECO:0000256" key="10">
    <source>
        <dbReference type="SAM" id="MobiDB-lite"/>
    </source>
</evidence>
<feature type="compositionally biased region" description="Polar residues" evidence="10">
    <location>
        <begin position="466"/>
        <end position="484"/>
    </location>
</feature>
<dbReference type="RefSeq" id="XP_066828434.1">
    <property type="nucleotide sequence ID" value="XM_066971390.1"/>
</dbReference>
<dbReference type="SMART" id="SM00355">
    <property type="entry name" value="ZnF_C2H2"/>
    <property type="match status" value="3"/>
</dbReference>
<feature type="compositionally biased region" description="Polar residues" evidence="10">
    <location>
        <begin position="559"/>
        <end position="568"/>
    </location>
</feature>
<feature type="compositionally biased region" description="Polar residues" evidence="10">
    <location>
        <begin position="32"/>
        <end position="42"/>
    </location>
</feature>
<feature type="region of interest" description="Disordered" evidence="10">
    <location>
        <begin position="1"/>
        <end position="89"/>
    </location>
</feature>
<reference evidence="12 13" key="1">
    <citation type="submission" date="2024-03" db="EMBL/GenBank/DDBJ databases">
        <authorList>
            <person name="Brejova B."/>
        </authorList>
    </citation>
    <scope>NUCLEOTIDE SEQUENCE [LARGE SCALE GENOMIC DNA]</scope>
    <source>
        <strain evidence="12 13">CBS 14171</strain>
    </source>
</reference>
<feature type="domain" description="C2H2-type" evidence="11">
    <location>
        <begin position="145"/>
        <end position="172"/>
    </location>
</feature>
<keyword evidence="8" id="KW-0539">Nucleus</keyword>
<evidence type="ECO:0000256" key="6">
    <source>
        <dbReference type="ARBA" id="ARBA00023015"/>
    </source>
</evidence>
<name>A0ABP0ZGI4_9ASCO</name>
<dbReference type="Proteomes" id="UP001497383">
    <property type="component" value="Chromosome 2"/>
</dbReference>
<dbReference type="GeneID" id="92206692"/>
<dbReference type="EMBL" id="OZ022406">
    <property type="protein sequence ID" value="CAK9437038.1"/>
    <property type="molecule type" value="Genomic_DNA"/>
</dbReference>
<evidence type="ECO:0000256" key="2">
    <source>
        <dbReference type="ARBA" id="ARBA00022723"/>
    </source>
</evidence>
<evidence type="ECO:0000256" key="3">
    <source>
        <dbReference type="ARBA" id="ARBA00022737"/>
    </source>
</evidence>
<comment type="subcellular location">
    <subcellularLocation>
        <location evidence="1">Nucleus</location>
    </subcellularLocation>
</comment>
<sequence length="624" mass="68797">MVETVFNIDSGSEFADASTSGRDNRTRLPSIHQLTMSTTSYRKSLMSEEQQQQQEHHRHHHSHQPRDNFRGPFLHPGNGYSSHENSSQISQLPEEALMDYQETEQVASGKSRLPKRYFCKTCNQGFTRKHNMVSHELIHSSLKPHICTNCNKNFRRIHDLKRHEKLHTGEKPFSCEKCSRRFARPDALTRHRNSANACTGTIAPINDTTTTTGDVSVSSDLHRPALSTKQRLDDDPNGEPISSGSENNSSIFSNSGHSATSGSGHSIHSSRSDPTTVPTLQKLGISPTEGNTTGEQQQQQQQHGVVGRRNSIPQQLPHLSGVSVLAQHSIFPIPNHPFAQSNFYKSQSRPSLPIPYINGTTIHSGRVETLISQPAFSSNPASYSNNSRPQQNFSSSTIMVPSLSHVGSISNDKNLHTISLRSESNPGSSTNANATSGSMSGHVAAKALQKSPQASQSLLEVSLQPHTIANQSRGSTIGPITSSGDEGKSKSNPRRSNLQNSSEPRDYFSPIEAHESIARHSPSTLLVMNGNYEKNEAHPPSDLPHSQPQLQHHHHESSISNERPNNSDKPAANDSARKEENLIPASQYHSLVEYTQSLEHNLTRLQSRLHDMEQKTNLSTPESS</sequence>
<feature type="compositionally biased region" description="Polar residues" evidence="10">
    <location>
        <begin position="419"/>
        <end position="439"/>
    </location>
</feature>
<feature type="region of interest" description="Disordered" evidence="10">
    <location>
        <begin position="419"/>
        <end position="451"/>
    </location>
</feature>
<dbReference type="InterPro" id="IPR050717">
    <property type="entry name" value="C2H2-ZF_Transcription_Reg"/>
</dbReference>
<accession>A0ABP0ZGI4</accession>
<proteinExistence type="predicted"/>
<dbReference type="PROSITE" id="PS00028">
    <property type="entry name" value="ZINC_FINGER_C2H2_1"/>
    <property type="match status" value="2"/>
</dbReference>
<keyword evidence="3" id="KW-0677">Repeat</keyword>
<evidence type="ECO:0000313" key="12">
    <source>
        <dbReference type="EMBL" id="CAK9437038.1"/>
    </source>
</evidence>
<dbReference type="InterPro" id="IPR036236">
    <property type="entry name" value="Znf_C2H2_sf"/>
</dbReference>
<evidence type="ECO:0000256" key="8">
    <source>
        <dbReference type="ARBA" id="ARBA00023242"/>
    </source>
</evidence>
<organism evidence="12 13">
    <name type="scientific">Lodderomyces beijingensis</name>
    <dbReference type="NCBI Taxonomy" id="1775926"/>
    <lineage>
        <taxon>Eukaryota</taxon>
        <taxon>Fungi</taxon>
        <taxon>Dikarya</taxon>
        <taxon>Ascomycota</taxon>
        <taxon>Saccharomycotina</taxon>
        <taxon>Pichiomycetes</taxon>
        <taxon>Debaryomycetaceae</taxon>
        <taxon>Candida/Lodderomyces clade</taxon>
        <taxon>Lodderomyces</taxon>
    </lineage>
</organism>
<feature type="compositionally biased region" description="Low complexity" evidence="10">
    <location>
        <begin position="238"/>
        <end position="269"/>
    </location>
</feature>
<evidence type="ECO:0000256" key="4">
    <source>
        <dbReference type="ARBA" id="ARBA00022771"/>
    </source>
</evidence>
<keyword evidence="5" id="KW-0862">Zinc</keyword>
<feature type="domain" description="C2H2-type" evidence="11">
    <location>
        <begin position="117"/>
        <end position="144"/>
    </location>
</feature>
<evidence type="ECO:0000256" key="1">
    <source>
        <dbReference type="ARBA" id="ARBA00004123"/>
    </source>
</evidence>
<feature type="domain" description="C2H2-type" evidence="11">
    <location>
        <begin position="173"/>
        <end position="192"/>
    </location>
</feature>
<dbReference type="Gene3D" id="3.30.160.60">
    <property type="entry name" value="Classic Zinc Finger"/>
    <property type="match status" value="3"/>
</dbReference>
<dbReference type="PROSITE" id="PS50157">
    <property type="entry name" value="ZINC_FINGER_C2H2_2"/>
    <property type="match status" value="3"/>
</dbReference>
<dbReference type="SUPFAM" id="SSF57667">
    <property type="entry name" value="beta-beta-alpha zinc fingers"/>
    <property type="match status" value="2"/>
</dbReference>
<gene>
    <name evidence="12" type="ORF">LODBEIA_P14960</name>
</gene>
<dbReference type="InterPro" id="IPR013087">
    <property type="entry name" value="Znf_C2H2_type"/>
</dbReference>
<evidence type="ECO:0000256" key="9">
    <source>
        <dbReference type="PROSITE-ProRule" id="PRU00042"/>
    </source>
</evidence>
<feature type="compositionally biased region" description="Low complexity" evidence="10">
    <location>
        <begin position="207"/>
        <end position="219"/>
    </location>
</feature>
<dbReference type="PANTHER" id="PTHR14196">
    <property type="entry name" value="ODD-SKIPPED - RELATED"/>
    <property type="match status" value="1"/>
</dbReference>
<feature type="region of interest" description="Disordered" evidence="10">
    <location>
        <begin position="532"/>
        <end position="584"/>
    </location>
</feature>
<keyword evidence="13" id="KW-1185">Reference proteome</keyword>
<evidence type="ECO:0000256" key="5">
    <source>
        <dbReference type="ARBA" id="ARBA00022833"/>
    </source>
</evidence>
<evidence type="ECO:0000259" key="11">
    <source>
        <dbReference type="PROSITE" id="PS50157"/>
    </source>
</evidence>